<dbReference type="PROSITE" id="PS00086">
    <property type="entry name" value="CYTOCHROME_P450"/>
    <property type="match status" value="1"/>
</dbReference>
<name>A0ABV8FJA6_9ACTN</name>
<dbReference type="PANTHER" id="PTHR46696">
    <property type="entry name" value="P450, PUTATIVE (EUROFUNG)-RELATED"/>
    <property type="match status" value="1"/>
</dbReference>
<keyword evidence="2" id="KW-0479">Metal-binding</keyword>
<evidence type="ECO:0000256" key="2">
    <source>
        <dbReference type="RuleBase" id="RU000461"/>
    </source>
</evidence>
<organism evidence="3 4">
    <name type="scientific">Nocardiopsis sediminis</name>
    <dbReference type="NCBI Taxonomy" id="1778267"/>
    <lineage>
        <taxon>Bacteria</taxon>
        <taxon>Bacillati</taxon>
        <taxon>Actinomycetota</taxon>
        <taxon>Actinomycetes</taxon>
        <taxon>Streptosporangiales</taxon>
        <taxon>Nocardiopsidaceae</taxon>
        <taxon>Nocardiopsis</taxon>
    </lineage>
</organism>
<dbReference type="CDD" id="cd11029">
    <property type="entry name" value="CYP107-like"/>
    <property type="match status" value="1"/>
</dbReference>
<keyword evidence="2" id="KW-0560">Oxidoreductase</keyword>
<evidence type="ECO:0000313" key="4">
    <source>
        <dbReference type="Proteomes" id="UP001595847"/>
    </source>
</evidence>
<dbReference type="Proteomes" id="UP001595847">
    <property type="component" value="Unassembled WGS sequence"/>
</dbReference>
<dbReference type="PRINTS" id="PR00359">
    <property type="entry name" value="BP450"/>
</dbReference>
<keyword evidence="2" id="KW-0408">Iron</keyword>
<evidence type="ECO:0000256" key="1">
    <source>
        <dbReference type="ARBA" id="ARBA00010617"/>
    </source>
</evidence>
<dbReference type="InterPro" id="IPR001128">
    <property type="entry name" value="Cyt_P450"/>
</dbReference>
<proteinExistence type="inferred from homology"/>
<comment type="caution">
    <text evidence="3">The sequence shown here is derived from an EMBL/GenBank/DDBJ whole genome shotgun (WGS) entry which is preliminary data.</text>
</comment>
<keyword evidence="2" id="KW-0349">Heme</keyword>
<evidence type="ECO:0000313" key="3">
    <source>
        <dbReference type="EMBL" id="MFC3995449.1"/>
    </source>
</evidence>
<dbReference type="InterPro" id="IPR036396">
    <property type="entry name" value="Cyt_P450_sf"/>
</dbReference>
<reference evidence="4" key="1">
    <citation type="journal article" date="2019" name="Int. J. Syst. Evol. Microbiol.">
        <title>The Global Catalogue of Microorganisms (GCM) 10K type strain sequencing project: providing services to taxonomists for standard genome sequencing and annotation.</title>
        <authorList>
            <consortium name="The Broad Institute Genomics Platform"/>
            <consortium name="The Broad Institute Genome Sequencing Center for Infectious Disease"/>
            <person name="Wu L."/>
            <person name="Ma J."/>
        </authorList>
    </citation>
    <scope>NUCLEOTIDE SEQUENCE [LARGE SCALE GENOMIC DNA]</scope>
    <source>
        <strain evidence="4">TBRC 1826</strain>
    </source>
</reference>
<dbReference type="Pfam" id="PF00067">
    <property type="entry name" value="p450"/>
    <property type="match status" value="1"/>
</dbReference>
<protein>
    <submittedName>
        <fullName evidence="3">Cytochrome P450</fullName>
    </submittedName>
</protein>
<dbReference type="InterPro" id="IPR002397">
    <property type="entry name" value="Cyt_P450_B"/>
</dbReference>
<dbReference type="RefSeq" id="WP_378530569.1">
    <property type="nucleotide sequence ID" value="NZ_JBHSBH010000004.1"/>
</dbReference>
<accession>A0ABV8FJA6</accession>
<dbReference type="SUPFAM" id="SSF48264">
    <property type="entry name" value="Cytochrome P450"/>
    <property type="match status" value="1"/>
</dbReference>
<dbReference type="Gene3D" id="1.10.630.10">
    <property type="entry name" value="Cytochrome P450"/>
    <property type="match status" value="1"/>
</dbReference>
<gene>
    <name evidence="3" type="ORF">ACFOVU_05965</name>
</gene>
<dbReference type="EMBL" id="JBHSBH010000004">
    <property type="protein sequence ID" value="MFC3995449.1"/>
    <property type="molecule type" value="Genomic_DNA"/>
</dbReference>
<keyword evidence="4" id="KW-1185">Reference proteome</keyword>
<keyword evidence="2" id="KW-0503">Monooxygenase</keyword>
<dbReference type="PANTHER" id="PTHR46696:SF1">
    <property type="entry name" value="CYTOCHROME P450 YJIB-RELATED"/>
    <property type="match status" value="1"/>
</dbReference>
<sequence>MSTSAESTPAMGTGKCPVDMMDPALLSDPFQGYSRIRDQHRVVGARLFGIEQPVQLVTGYDDVRAVLSDPRFANDPAAVSGTEGETFRRDAAAQRGLSEEYAPYFLETILDADGDEHTRLRKLVSRTFTVRRVNDLRPRVEQITEKLLDDLPRHAEDGTVDLIEHFAYPLPITVICELVGVAEEDRPRWRDWGSRLFSFAPGAFGSAIAEMVDHIHEMVRERRAAPADDLLTGLIRAHDEDGDRLSDQELVTMVLTLVLAGHETTAHLIGNGTFALLTHPDQLARLRAEPGLAPRAVHELMRWCGPVQATRMRYPTEDVTIGDTTIPRGAPVMAVLVSANYDPREFGEPERLDITREPAGRRETHVGFGHGPHYCMGAALARQEGEVAFTALLRRYPDLALAIDPADAERQPLPGSWRLTRLPVRL</sequence>
<dbReference type="InterPro" id="IPR017972">
    <property type="entry name" value="Cyt_P450_CS"/>
</dbReference>
<comment type="similarity">
    <text evidence="1 2">Belongs to the cytochrome P450 family.</text>
</comment>